<gene>
    <name evidence="4" type="ORF">H0H81_003610</name>
</gene>
<evidence type="ECO:0000259" key="3">
    <source>
        <dbReference type="PROSITE" id="PS50137"/>
    </source>
</evidence>
<keyword evidence="1" id="KW-0694">RNA-binding</keyword>
<dbReference type="Proteomes" id="UP000717328">
    <property type="component" value="Unassembled WGS sequence"/>
</dbReference>
<feature type="domain" description="DRBM" evidence="3">
    <location>
        <begin position="19"/>
        <end position="86"/>
    </location>
</feature>
<name>A0A9P7K627_9AGAR</name>
<reference evidence="4" key="1">
    <citation type="submission" date="2021-02" db="EMBL/GenBank/DDBJ databases">
        <authorList>
            <person name="Nieuwenhuis M."/>
            <person name="Van De Peppel L.J.J."/>
        </authorList>
    </citation>
    <scope>NUCLEOTIDE SEQUENCE</scope>
    <source>
        <strain evidence="4">D49</strain>
    </source>
</reference>
<evidence type="ECO:0000256" key="1">
    <source>
        <dbReference type="PROSITE-ProRule" id="PRU00266"/>
    </source>
</evidence>
<dbReference type="EMBL" id="JABCKI010005810">
    <property type="protein sequence ID" value="KAG5637694.1"/>
    <property type="molecule type" value="Genomic_DNA"/>
</dbReference>
<feature type="compositionally biased region" description="Basic and acidic residues" evidence="2">
    <location>
        <begin position="92"/>
        <end position="108"/>
    </location>
</feature>
<dbReference type="AlphaFoldDB" id="A0A9P7K627"/>
<organism evidence="4 5">
    <name type="scientific">Sphagnurus paluster</name>
    <dbReference type="NCBI Taxonomy" id="117069"/>
    <lineage>
        <taxon>Eukaryota</taxon>
        <taxon>Fungi</taxon>
        <taxon>Dikarya</taxon>
        <taxon>Basidiomycota</taxon>
        <taxon>Agaricomycotina</taxon>
        <taxon>Agaricomycetes</taxon>
        <taxon>Agaricomycetidae</taxon>
        <taxon>Agaricales</taxon>
        <taxon>Tricholomatineae</taxon>
        <taxon>Lyophyllaceae</taxon>
        <taxon>Sphagnurus</taxon>
    </lineage>
</organism>
<dbReference type="Pfam" id="PF00035">
    <property type="entry name" value="dsrm"/>
    <property type="match status" value="1"/>
</dbReference>
<dbReference type="PROSITE" id="PS50137">
    <property type="entry name" value="DS_RBD"/>
    <property type="match status" value="1"/>
</dbReference>
<proteinExistence type="predicted"/>
<comment type="caution">
    <text evidence="4">The sequence shown here is derived from an EMBL/GenBank/DDBJ whole genome shotgun (WGS) entry which is preliminary data.</text>
</comment>
<sequence length="136" mass="15193">MDMSESMILEGKRTSQQIHYRTELNNIVIKRKYVLQWGLSWEGPPHDPQWTAVVFVNGQQCASAVDKTKGGAKEKASKVAYELLEIRDEPIKMSKPDLKKKTSVEDNISKSGAGELAGEGLARRKNEPGRPRAATR</sequence>
<evidence type="ECO:0000256" key="2">
    <source>
        <dbReference type="SAM" id="MobiDB-lite"/>
    </source>
</evidence>
<dbReference type="SUPFAM" id="SSF54768">
    <property type="entry name" value="dsRNA-binding domain-like"/>
    <property type="match status" value="1"/>
</dbReference>
<feature type="compositionally biased region" description="Basic and acidic residues" evidence="2">
    <location>
        <begin position="121"/>
        <end position="130"/>
    </location>
</feature>
<dbReference type="Gene3D" id="3.30.160.20">
    <property type="match status" value="1"/>
</dbReference>
<evidence type="ECO:0000313" key="5">
    <source>
        <dbReference type="Proteomes" id="UP000717328"/>
    </source>
</evidence>
<accession>A0A9P7K627</accession>
<dbReference type="GO" id="GO:0003723">
    <property type="term" value="F:RNA binding"/>
    <property type="evidence" value="ECO:0007669"/>
    <property type="project" value="UniProtKB-UniRule"/>
</dbReference>
<dbReference type="SMART" id="SM00358">
    <property type="entry name" value="DSRM"/>
    <property type="match status" value="1"/>
</dbReference>
<reference evidence="4" key="2">
    <citation type="submission" date="2021-10" db="EMBL/GenBank/DDBJ databases">
        <title>Phylogenomics reveals ancestral predisposition of the termite-cultivated fungus Termitomyces towards a domesticated lifestyle.</title>
        <authorList>
            <person name="Auxier B."/>
            <person name="Grum-Grzhimaylo A."/>
            <person name="Cardenas M.E."/>
            <person name="Lodge J.D."/>
            <person name="Laessoe T."/>
            <person name="Pedersen O."/>
            <person name="Smith M.E."/>
            <person name="Kuyper T.W."/>
            <person name="Franco-Molano E.A."/>
            <person name="Baroni T.J."/>
            <person name="Aanen D.K."/>
        </authorList>
    </citation>
    <scope>NUCLEOTIDE SEQUENCE</scope>
    <source>
        <strain evidence="4">D49</strain>
    </source>
</reference>
<feature type="region of interest" description="Disordered" evidence="2">
    <location>
        <begin position="92"/>
        <end position="136"/>
    </location>
</feature>
<dbReference type="OrthoDB" id="112668at2759"/>
<evidence type="ECO:0000313" key="4">
    <source>
        <dbReference type="EMBL" id="KAG5637694.1"/>
    </source>
</evidence>
<dbReference type="InterPro" id="IPR014720">
    <property type="entry name" value="dsRBD_dom"/>
</dbReference>
<protein>
    <recommendedName>
        <fullName evidence="3">DRBM domain-containing protein</fullName>
    </recommendedName>
</protein>
<keyword evidence="5" id="KW-1185">Reference proteome</keyword>